<accession>A0A6N7PE70</accession>
<proteinExistence type="predicted"/>
<sequence length="46" mass="4651">MNPDGQAIGAKTATVPAYHAGICQAQGGELDGAVQLLGPRTLCCRP</sequence>
<protein>
    <submittedName>
        <fullName evidence="1">Uncharacterized protein</fullName>
    </submittedName>
</protein>
<dbReference type="Proteomes" id="UP000440224">
    <property type="component" value="Unassembled WGS sequence"/>
</dbReference>
<evidence type="ECO:0000313" key="2">
    <source>
        <dbReference type="Proteomes" id="UP000440224"/>
    </source>
</evidence>
<comment type="caution">
    <text evidence="1">The sequence shown here is derived from an EMBL/GenBank/DDBJ whole genome shotgun (WGS) entry which is preliminary data.</text>
</comment>
<keyword evidence="2" id="KW-1185">Reference proteome</keyword>
<dbReference type="EMBL" id="WJIE01000001">
    <property type="protein sequence ID" value="MRG90353.1"/>
    <property type="molecule type" value="Genomic_DNA"/>
</dbReference>
<name>A0A6N7PE70_9BACT</name>
<organism evidence="1 2">
    <name type="scientific">Polyangium spumosum</name>
    <dbReference type="NCBI Taxonomy" id="889282"/>
    <lineage>
        <taxon>Bacteria</taxon>
        <taxon>Pseudomonadati</taxon>
        <taxon>Myxococcota</taxon>
        <taxon>Polyangia</taxon>
        <taxon>Polyangiales</taxon>
        <taxon>Polyangiaceae</taxon>
        <taxon>Polyangium</taxon>
    </lineage>
</organism>
<dbReference type="AlphaFoldDB" id="A0A6N7PE70"/>
<gene>
    <name evidence="1" type="ORF">GF068_00205</name>
</gene>
<reference evidence="1 2" key="1">
    <citation type="submission" date="2019-10" db="EMBL/GenBank/DDBJ databases">
        <title>A soil myxobacterium in the family Polyangiaceae.</title>
        <authorList>
            <person name="Li Y."/>
            <person name="Wang J."/>
        </authorList>
    </citation>
    <scope>NUCLEOTIDE SEQUENCE [LARGE SCALE GENOMIC DNA]</scope>
    <source>
        <strain evidence="1 2">DSM 14734</strain>
    </source>
</reference>
<evidence type="ECO:0000313" key="1">
    <source>
        <dbReference type="EMBL" id="MRG90353.1"/>
    </source>
</evidence>